<gene>
    <name evidence="10" type="ORF">SAMN05192553_104123</name>
</gene>
<proteinExistence type="predicted"/>
<evidence type="ECO:0000259" key="9">
    <source>
        <dbReference type="Pfam" id="PF00535"/>
    </source>
</evidence>
<organism evidence="10 11">
    <name type="scientific">Cyclobacterium xiamenense</name>
    <dbReference type="NCBI Taxonomy" id="1297121"/>
    <lineage>
        <taxon>Bacteria</taxon>
        <taxon>Pseudomonadati</taxon>
        <taxon>Bacteroidota</taxon>
        <taxon>Cytophagia</taxon>
        <taxon>Cytophagales</taxon>
        <taxon>Cyclobacteriaceae</taxon>
        <taxon>Cyclobacterium</taxon>
    </lineage>
</organism>
<keyword evidence="11" id="KW-1185">Reference proteome</keyword>
<keyword evidence="7 8" id="KW-0472">Membrane</keyword>
<evidence type="ECO:0000256" key="5">
    <source>
        <dbReference type="ARBA" id="ARBA00022985"/>
    </source>
</evidence>
<feature type="transmembrane region" description="Helical" evidence="8">
    <location>
        <begin position="276"/>
        <end position="297"/>
    </location>
</feature>
<keyword evidence="2" id="KW-0328">Glycosyltransferase</keyword>
<protein>
    <submittedName>
        <fullName evidence="10">Glycosyltransferase involved in cell wall bisynthesis</fullName>
    </submittedName>
</protein>
<keyword evidence="1" id="KW-1003">Cell membrane</keyword>
<dbReference type="RefSeq" id="WP_092175240.1">
    <property type="nucleotide sequence ID" value="NZ_FNZH01000004.1"/>
</dbReference>
<keyword evidence="4 8" id="KW-0812">Transmembrane</keyword>
<feature type="transmembrane region" description="Helical" evidence="8">
    <location>
        <begin position="235"/>
        <end position="256"/>
    </location>
</feature>
<dbReference type="Proteomes" id="UP000199403">
    <property type="component" value="Unassembled WGS sequence"/>
</dbReference>
<dbReference type="STRING" id="1416801.SAMN05192553_104123"/>
<evidence type="ECO:0000256" key="7">
    <source>
        <dbReference type="ARBA" id="ARBA00023136"/>
    </source>
</evidence>
<dbReference type="CDD" id="cd04187">
    <property type="entry name" value="DPM1_like_bac"/>
    <property type="match status" value="1"/>
</dbReference>
<keyword evidence="6 8" id="KW-1133">Transmembrane helix</keyword>
<dbReference type="GO" id="GO:0099621">
    <property type="term" value="F:undecaprenyl-phosphate 4-deoxy-4-formamido-L-arabinose transferase activity"/>
    <property type="evidence" value="ECO:0007669"/>
    <property type="project" value="TreeGrafter"/>
</dbReference>
<sequence length="320" mass="36200">MPELSILIPVYNEEESLPELQDWIVTVVDDAGLDAELLYIDDGSTDGSWKVIQSLSKKDARVKAVRFIRNYGKSAALDVGFSRADGQVVVTLDADLQDSPEEIPELYRMIREEGYDLVSGWKRKRYDPLSKTLPSRFFNGVTRLLSGIKLHDFNCGLKAYSQRVVKNIHIYGEMHRYIPLIAKWNGFGNIGEKEVAHRPRKYGTTKFGLERFVHGFLDLISVSFVNRYRKNPMHFFGAFGTLSFLSGFGITIWLALEKIQGLRKGIAVREITDQPLFFLALVALIIGVQLFLTGFLAEMMTSNNSGKGDYNISDEIKKNS</sequence>
<evidence type="ECO:0000256" key="3">
    <source>
        <dbReference type="ARBA" id="ARBA00022679"/>
    </source>
</evidence>
<dbReference type="PANTHER" id="PTHR48090">
    <property type="entry name" value="UNDECAPRENYL-PHOSPHATE 4-DEOXY-4-FORMAMIDO-L-ARABINOSE TRANSFERASE-RELATED"/>
    <property type="match status" value="1"/>
</dbReference>
<feature type="domain" description="Glycosyltransferase 2-like" evidence="9">
    <location>
        <begin position="5"/>
        <end position="167"/>
    </location>
</feature>
<dbReference type="InterPro" id="IPR001173">
    <property type="entry name" value="Glyco_trans_2-like"/>
</dbReference>
<dbReference type="GO" id="GO:0005886">
    <property type="term" value="C:plasma membrane"/>
    <property type="evidence" value="ECO:0007669"/>
    <property type="project" value="TreeGrafter"/>
</dbReference>
<evidence type="ECO:0000256" key="2">
    <source>
        <dbReference type="ARBA" id="ARBA00022676"/>
    </source>
</evidence>
<dbReference type="AlphaFoldDB" id="A0A1H6ZB45"/>
<dbReference type="EMBL" id="FNZH01000004">
    <property type="protein sequence ID" value="SEJ46882.1"/>
    <property type="molecule type" value="Genomic_DNA"/>
</dbReference>
<dbReference type="Pfam" id="PF00535">
    <property type="entry name" value="Glycos_transf_2"/>
    <property type="match status" value="1"/>
</dbReference>
<dbReference type="SUPFAM" id="SSF53448">
    <property type="entry name" value="Nucleotide-diphospho-sugar transferases"/>
    <property type="match status" value="1"/>
</dbReference>
<keyword evidence="3 10" id="KW-0808">Transferase</keyword>
<evidence type="ECO:0000313" key="11">
    <source>
        <dbReference type="Proteomes" id="UP000199403"/>
    </source>
</evidence>
<dbReference type="InterPro" id="IPR029044">
    <property type="entry name" value="Nucleotide-diphossugar_trans"/>
</dbReference>
<dbReference type="OrthoDB" id="9807778at2"/>
<accession>A0A1H6ZB45</accession>
<evidence type="ECO:0000313" key="10">
    <source>
        <dbReference type="EMBL" id="SEJ46882.1"/>
    </source>
</evidence>
<evidence type="ECO:0000256" key="4">
    <source>
        <dbReference type="ARBA" id="ARBA00022692"/>
    </source>
</evidence>
<dbReference type="Gene3D" id="3.90.550.10">
    <property type="entry name" value="Spore Coat Polysaccharide Biosynthesis Protein SpsA, Chain A"/>
    <property type="match status" value="1"/>
</dbReference>
<reference evidence="11" key="1">
    <citation type="submission" date="2016-10" db="EMBL/GenBank/DDBJ databases">
        <authorList>
            <person name="Varghese N."/>
            <person name="Submissions S."/>
        </authorList>
    </citation>
    <scope>NUCLEOTIDE SEQUENCE [LARGE SCALE GENOMIC DNA]</scope>
    <source>
        <strain evidence="11">IBRC-M 10761</strain>
    </source>
</reference>
<evidence type="ECO:0000256" key="6">
    <source>
        <dbReference type="ARBA" id="ARBA00022989"/>
    </source>
</evidence>
<evidence type="ECO:0000256" key="1">
    <source>
        <dbReference type="ARBA" id="ARBA00022475"/>
    </source>
</evidence>
<dbReference type="GO" id="GO:0009103">
    <property type="term" value="P:lipopolysaccharide biosynthetic process"/>
    <property type="evidence" value="ECO:0007669"/>
    <property type="project" value="UniProtKB-KW"/>
</dbReference>
<keyword evidence="5" id="KW-0448">Lipopolysaccharide biosynthesis</keyword>
<dbReference type="PANTHER" id="PTHR48090:SF3">
    <property type="entry name" value="UNDECAPRENYL-PHOSPHATE 4-DEOXY-4-FORMAMIDO-L-ARABINOSE TRANSFERASE"/>
    <property type="match status" value="1"/>
</dbReference>
<evidence type="ECO:0000256" key="8">
    <source>
        <dbReference type="SAM" id="Phobius"/>
    </source>
</evidence>
<name>A0A1H6ZB45_9BACT</name>
<dbReference type="InterPro" id="IPR050256">
    <property type="entry name" value="Glycosyltransferase_2"/>
</dbReference>